<organism evidence="1 2">
    <name type="scientific">Hebeloma cylindrosporum</name>
    <dbReference type="NCBI Taxonomy" id="76867"/>
    <lineage>
        <taxon>Eukaryota</taxon>
        <taxon>Fungi</taxon>
        <taxon>Dikarya</taxon>
        <taxon>Basidiomycota</taxon>
        <taxon>Agaricomycotina</taxon>
        <taxon>Agaricomycetes</taxon>
        <taxon>Agaricomycetidae</taxon>
        <taxon>Agaricales</taxon>
        <taxon>Agaricineae</taxon>
        <taxon>Hymenogastraceae</taxon>
        <taxon>Hebeloma</taxon>
    </lineage>
</organism>
<reference evidence="1 2" key="1">
    <citation type="submission" date="2014-04" db="EMBL/GenBank/DDBJ databases">
        <authorList>
            <consortium name="DOE Joint Genome Institute"/>
            <person name="Kuo A."/>
            <person name="Gay G."/>
            <person name="Dore J."/>
            <person name="Kohler A."/>
            <person name="Nagy L.G."/>
            <person name="Floudas D."/>
            <person name="Copeland A."/>
            <person name="Barry K.W."/>
            <person name="Cichocki N."/>
            <person name="Veneault-Fourrey C."/>
            <person name="LaButti K."/>
            <person name="Lindquist E.A."/>
            <person name="Lipzen A."/>
            <person name="Lundell T."/>
            <person name="Morin E."/>
            <person name="Murat C."/>
            <person name="Sun H."/>
            <person name="Tunlid A."/>
            <person name="Henrissat B."/>
            <person name="Grigoriev I.V."/>
            <person name="Hibbett D.S."/>
            <person name="Martin F."/>
            <person name="Nordberg H.P."/>
            <person name="Cantor M.N."/>
            <person name="Hua S.X."/>
        </authorList>
    </citation>
    <scope>NUCLEOTIDE SEQUENCE [LARGE SCALE GENOMIC DNA]</scope>
    <source>
        <strain evidence="2">h7</strain>
    </source>
</reference>
<proteinExistence type="predicted"/>
<dbReference type="EMBL" id="KN831769">
    <property type="protein sequence ID" value="KIM48345.1"/>
    <property type="molecule type" value="Genomic_DNA"/>
</dbReference>
<evidence type="ECO:0000313" key="1">
    <source>
        <dbReference type="EMBL" id="KIM48345.1"/>
    </source>
</evidence>
<dbReference type="HOGENOM" id="CLU_2886026_0_0_1"/>
<gene>
    <name evidence="1" type="ORF">M413DRAFT_440073</name>
</gene>
<evidence type="ECO:0000313" key="2">
    <source>
        <dbReference type="Proteomes" id="UP000053424"/>
    </source>
</evidence>
<accession>A0A0C3CHX9</accession>
<reference evidence="2" key="2">
    <citation type="submission" date="2015-01" db="EMBL/GenBank/DDBJ databases">
        <title>Evolutionary Origins and Diversification of the Mycorrhizal Mutualists.</title>
        <authorList>
            <consortium name="DOE Joint Genome Institute"/>
            <consortium name="Mycorrhizal Genomics Consortium"/>
            <person name="Kohler A."/>
            <person name="Kuo A."/>
            <person name="Nagy L.G."/>
            <person name="Floudas D."/>
            <person name="Copeland A."/>
            <person name="Barry K.W."/>
            <person name="Cichocki N."/>
            <person name="Veneault-Fourrey C."/>
            <person name="LaButti K."/>
            <person name="Lindquist E.A."/>
            <person name="Lipzen A."/>
            <person name="Lundell T."/>
            <person name="Morin E."/>
            <person name="Murat C."/>
            <person name="Riley R."/>
            <person name="Ohm R."/>
            <person name="Sun H."/>
            <person name="Tunlid A."/>
            <person name="Henrissat B."/>
            <person name="Grigoriev I.V."/>
            <person name="Hibbett D.S."/>
            <person name="Martin F."/>
        </authorList>
    </citation>
    <scope>NUCLEOTIDE SEQUENCE [LARGE SCALE GENOMIC DNA]</scope>
    <source>
        <strain evidence="2">h7</strain>
    </source>
</reference>
<sequence>MNLPALHNQLLSCGPLDQEPELQYWRLEYEIHGYVCLQPSRPRFGDCFANHPFNNATQKENSS</sequence>
<name>A0A0C3CHX9_HEBCY</name>
<protein>
    <submittedName>
        <fullName evidence="1">Uncharacterized protein</fullName>
    </submittedName>
</protein>
<dbReference type="Proteomes" id="UP000053424">
    <property type="component" value="Unassembled WGS sequence"/>
</dbReference>
<feature type="non-terminal residue" evidence="1">
    <location>
        <position position="1"/>
    </location>
</feature>
<dbReference type="AlphaFoldDB" id="A0A0C3CHX9"/>
<keyword evidence="2" id="KW-1185">Reference proteome</keyword>